<protein>
    <submittedName>
        <fullName evidence="1">Uncharacterized protein</fullName>
    </submittedName>
</protein>
<reference evidence="1" key="1">
    <citation type="submission" date="2025-08" db="UniProtKB">
        <authorList>
            <consortium name="Ensembl"/>
        </authorList>
    </citation>
    <scope>IDENTIFICATION</scope>
</reference>
<proteinExistence type="predicted"/>
<name>A0A8C9UF84_SERCA</name>
<dbReference type="AlphaFoldDB" id="A0A8C9UF84"/>
<evidence type="ECO:0000313" key="1">
    <source>
        <dbReference type="Ensembl" id="ENSSCAP00000017404.1"/>
    </source>
</evidence>
<dbReference type="Proteomes" id="UP000694409">
    <property type="component" value="Unassembled WGS sequence"/>
</dbReference>
<accession>A0A8C9UF84</accession>
<organism evidence="1 2">
    <name type="scientific">Serinus canaria</name>
    <name type="common">Island canary</name>
    <name type="synonym">Fringilla canaria</name>
    <dbReference type="NCBI Taxonomy" id="9135"/>
    <lineage>
        <taxon>Eukaryota</taxon>
        <taxon>Metazoa</taxon>
        <taxon>Chordata</taxon>
        <taxon>Craniata</taxon>
        <taxon>Vertebrata</taxon>
        <taxon>Euteleostomi</taxon>
        <taxon>Archelosauria</taxon>
        <taxon>Archosauria</taxon>
        <taxon>Dinosauria</taxon>
        <taxon>Saurischia</taxon>
        <taxon>Theropoda</taxon>
        <taxon>Coelurosauria</taxon>
        <taxon>Aves</taxon>
        <taxon>Neognathae</taxon>
        <taxon>Neoaves</taxon>
        <taxon>Telluraves</taxon>
        <taxon>Australaves</taxon>
        <taxon>Passeriformes</taxon>
        <taxon>Passeroidea</taxon>
        <taxon>Fringillidae</taxon>
        <taxon>Carduelinae</taxon>
        <taxon>Serinus</taxon>
    </lineage>
</organism>
<evidence type="ECO:0000313" key="2">
    <source>
        <dbReference type="Proteomes" id="UP000694409"/>
    </source>
</evidence>
<keyword evidence="2" id="KW-1185">Reference proteome</keyword>
<dbReference type="Ensembl" id="ENSSCAT00000019494.1">
    <property type="protein sequence ID" value="ENSSCAP00000017404.1"/>
    <property type="gene ID" value="ENSSCAG00000012650.1"/>
</dbReference>
<reference evidence="1" key="2">
    <citation type="submission" date="2025-09" db="UniProtKB">
        <authorList>
            <consortium name="Ensembl"/>
        </authorList>
    </citation>
    <scope>IDENTIFICATION</scope>
</reference>
<sequence length="95" mass="9362">KARTGSVLMGSGCVGGAAAGTLNGTVSACSIPSWAAAGVCCAQLTAPGSLQLSMDPSSRPCNLPLAAAMGDEVWNPGNLVSLGKQSLQFLICGHT</sequence>